<gene>
    <name evidence="1" type="ORF">AVEN_180959_1</name>
</gene>
<dbReference type="OrthoDB" id="5967017at2759"/>
<comment type="caution">
    <text evidence="1">The sequence shown here is derived from an EMBL/GenBank/DDBJ whole genome shotgun (WGS) entry which is preliminary data.</text>
</comment>
<dbReference type="Proteomes" id="UP000499080">
    <property type="component" value="Unassembled WGS sequence"/>
</dbReference>
<evidence type="ECO:0000313" key="2">
    <source>
        <dbReference type="Proteomes" id="UP000499080"/>
    </source>
</evidence>
<proteinExistence type="predicted"/>
<dbReference type="Pfam" id="PF03564">
    <property type="entry name" value="DUF1759"/>
    <property type="match status" value="1"/>
</dbReference>
<dbReference type="AlphaFoldDB" id="A0A4Y2FKS0"/>
<accession>A0A4Y2FKS0</accession>
<reference evidence="1 2" key="1">
    <citation type="journal article" date="2019" name="Sci. Rep.">
        <title>Orb-weaving spider Araneus ventricosus genome elucidates the spidroin gene catalogue.</title>
        <authorList>
            <person name="Kono N."/>
            <person name="Nakamura H."/>
            <person name="Ohtoshi R."/>
            <person name="Moran D.A.P."/>
            <person name="Shinohara A."/>
            <person name="Yoshida Y."/>
            <person name="Fujiwara M."/>
            <person name="Mori M."/>
            <person name="Tomita M."/>
            <person name="Arakawa K."/>
        </authorList>
    </citation>
    <scope>NUCLEOTIDE SEQUENCE [LARGE SCALE GENOMIC DNA]</scope>
</reference>
<name>A0A4Y2FKS0_ARAVE</name>
<sequence length="106" mass="11895">MVPESRAAGFIFSFPITTENYSKTIQQLRARFCREDLLVQVYVTDVISFAMKNAVAGKNSPDLKTLYVMLETNLRALESLGRTKDTFTDFLEPLVESGVPDSVLRA</sequence>
<dbReference type="EMBL" id="BGPR01000950">
    <property type="protein sequence ID" value="GBM41055.1"/>
    <property type="molecule type" value="Genomic_DNA"/>
</dbReference>
<dbReference type="InterPro" id="IPR005312">
    <property type="entry name" value="DUF1759"/>
</dbReference>
<keyword evidence="2" id="KW-1185">Reference proteome</keyword>
<evidence type="ECO:0000313" key="1">
    <source>
        <dbReference type="EMBL" id="GBM41055.1"/>
    </source>
</evidence>
<organism evidence="1 2">
    <name type="scientific">Araneus ventricosus</name>
    <name type="common">Orbweaver spider</name>
    <name type="synonym">Epeira ventricosa</name>
    <dbReference type="NCBI Taxonomy" id="182803"/>
    <lineage>
        <taxon>Eukaryota</taxon>
        <taxon>Metazoa</taxon>
        <taxon>Ecdysozoa</taxon>
        <taxon>Arthropoda</taxon>
        <taxon>Chelicerata</taxon>
        <taxon>Arachnida</taxon>
        <taxon>Araneae</taxon>
        <taxon>Araneomorphae</taxon>
        <taxon>Entelegynae</taxon>
        <taxon>Araneoidea</taxon>
        <taxon>Araneidae</taxon>
        <taxon>Araneus</taxon>
    </lineage>
</organism>
<protein>
    <submittedName>
        <fullName evidence="1">Uncharacterized protein</fullName>
    </submittedName>
</protein>